<dbReference type="GO" id="GO:0005524">
    <property type="term" value="F:ATP binding"/>
    <property type="evidence" value="ECO:0007669"/>
    <property type="project" value="UniProtKB-UniRule"/>
</dbReference>
<dbReference type="STRING" id="53468.A0A3P6H6Q3"/>
<dbReference type="SUPFAM" id="SSF56104">
    <property type="entry name" value="SAICAR synthase-like"/>
    <property type="match status" value="1"/>
</dbReference>
<evidence type="ECO:0000256" key="4">
    <source>
        <dbReference type="ARBA" id="ARBA00022676"/>
    </source>
</evidence>
<feature type="region of interest" description="Disordered" evidence="10">
    <location>
        <begin position="830"/>
        <end position="861"/>
    </location>
</feature>
<dbReference type="Pfam" id="PF01504">
    <property type="entry name" value="PIP5K"/>
    <property type="match status" value="2"/>
</dbReference>
<evidence type="ECO:0000256" key="3">
    <source>
        <dbReference type="ARBA" id="ARBA00022502"/>
    </source>
</evidence>
<keyword evidence="3" id="KW-0337">GPI-anchor biosynthesis</keyword>
<feature type="compositionally biased region" description="Basic and acidic residues" evidence="10">
    <location>
        <begin position="999"/>
        <end position="1012"/>
    </location>
</feature>
<dbReference type="GO" id="GO:0000285">
    <property type="term" value="F:1-phosphatidylinositol-3-phosphate 5-kinase activity"/>
    <property type="evidence" value="ECO:0007669"/>
    <property type="project" value="InterPro"/>
</dbReference>
<dbReference type="GO" id="GO:0006506">
    <property type="term" value="P:GPI anchor biosynthetic process"/>
    <property type="evidence" value="ECO:0007669"/>
    <property type="project" value="UniProtKB-UniPathway"/>
</dbReference>
<protein>
    <recommendedName>
        <fullName evidence="2">phosphatidylinositol N-acetylglucosaminyltransferase</fullName>
        <ecNumber evidence="2">2.4.1.198</ecNumber>
    </recommendedName>
    <alternativeName>
        <fullName evidence="8">GlcNAc-PI synthesis protein</fullName>
    </alternativeName>
</protein>
<dbReference type="InterPro" id="IPR044769">
    <property type="entry name" value="PIKfyve_PIPKc"/>
</dbReference>
<evidence type="ECO:0000256" key="6">
    <source>
        <dbReference type="ARBA" id="ARBA00022741"/>
    </source>
</evidence>
<dbReference type="PANTHER" id="PTHR45748">
    <property type="entry name" value="1-PHOSPHATIDYLINOSITOL 3-PHOSPHATE 5-KINASE-RELATED"/>
    <property type="match status" value="1"/>
</dbReference>
<dbReference type="EMBL" id="UXSR01005679">
    <property type="protein sequence ID" value="VDD83272.1"/>
    <property type="molecule type" value="Genomic_DNA"/>
</dbReference>
<evidence type="ECO:0000256" key="7">
    <source>
        <dbReference type="ARBA" id="ARBA00022840"/>
    </source>
</evidence>
<dbReference type="InterPro" id="IPR001296">
    <property type="entry name" value="Glyco_trans_1"/>
</dbReference>
<feature type="domain" description="PIPK" evidence="11">
    <location>
        <begin position="1019"/>
        <end position="1397"/>
    </location>
</feature>
<dbReference type="UniPathway" id="UPA00196"/>
<dbReference type="Gene3D" id="3.40.50.2000">
    <property type="entry name" value="Glycogen Phosphorylase B"/>
    <property type="match status" value="2"/>
</dbReference>
<reference evidence="12 13" key="1">
    <citation type="submission" date="2018-10" db="EMBL/GenBank/DDBJ databases">
        <authorList>
            <consortium name="Pathogen Informatics"/>
        </authorList>
    </citation>
    <scope>NUCLEOTIDE SEQUENCE [LARGE SCALE GENOMIC DNA]</scope>
</reference>
<dbReference type="FunFam" id="3.40.50.2000:FF:000026">
    <property type="entry name" value="Phosphatidylinositol N-acetylglucosaminyltransferase subunit A"/>
    <property type="match status" value="1"/>
</dbReference>
<gene>
    <name evidence="12" type="ORF">MCOS_LOCUS9275</name>
</gene>
<keyword evidence="6 9" id="KW-0547">Nucleotide-binding</keyword>
<dbReference type="Gene3D" id="3.50.7.10">
    <property type="entry name" value="GroEL"/>
    <property type="match status" value="1"/>
</dbReference>
<dbReference type="Gene3D" id="3.30.810.10">
    <property type="entry name" value="2-Layer Sandwich"/>
    <property type="match status" value="1"/>
</dbReference>
<feature type="region of interest" description="Disordered" evidence="10">
    <location>
        <begin position="289"/>
        <end position="310"/>
    </location>
</feature>
<dbReference type="GO" id="GO:0010008">
    <property type="term" value="C:endosome membrane"/>
    <property type="evidence" value="ECO:0007669"/>
    <property type="project" value="TreeGrafter"/>
</dbReference>
<evidence type="ECO:0000256" key="10">
    <source>
        <dbReference type="SAM" id="MobiDB-lite"/>
    </source>
</evidence>
<keyword evidence="13" id="KW-1185">Reference proteome</keyword>
<feature type="region of interest" description="Disordered" evidence="10">
    <location>
        <begin position="878"/>
        <end position="907"/>
    </location>
</feature>
<accession>A0A3P6H6Q3</accession>
<dbReference type="Gene3D" id="3.30.800.10">
    <property type="entry name" value="Phosphatidylinositol Phosphate Kinase II Beta"/>
    <property type="match status" value="1"/>
</dbReference>
<dbReference type="GO" id="GO:0000506">
    <property type="term" value="C:glycosylphosphatidylinositol-N-acetylglucosaminyltransferase (GPI-GnT) complex"/>
    <property type="evidence" value="ECO:0007669"/>
    <property type="project" value="InterPro"/>
</dbReference>
<organism evidence="12 13">
    <name type="scientific">Mesocestoides corti</name>
    <name type="common">Flatworm</name>
    <dbReference type="NCBI Taxonomy" id="53468"/>
    <lineage>
        <taxon>Eukaryota</taxon>
        <taxon>Metazoa</taxon>
        <taxon>Spiralia</taxon>
        <taxon>Lophotrochozoa</taxon>
        <taxon>Platyhelminthes</taxon>
        <taxon>Cestoda</taxon>
        <taxon>Eucestoda</taxon>
        <taxon>Cyclophyllidea</taxon>
        <taxon>Mesocestoididae</taxon>
        <taxon>Mesocestoides</taxon>
    </lineage>
</organism>
<dbReference type="SMART" id="SM00330">
    <property type="entry name" value="PIPKc"/>
    <property type="match status" value="1"/>
</dbReference>
<evidence type="ECO:0000256" key="1">
    <source>
        <dbReference type="ARBA" id="ARBA00004687"/>
    </source>
</evidence>
<feature type="compositionally biased region" description="Pro residues" evidence="10">
    <location>
        <begin position="888"/>
        <end position="902"/>
    </location>
</feature>
<keyword evidence="5 9" id="KW-0808">Transferase</keyword>
<evidence type="ECO:0000313" key="12">
    <source>
        <dbReference type="EMBL" id="VDD83272.1"/>
    </source>
</evidence>
<dbReference type="InterPro" id="IPR027409">
    <property type="entry name" value="GroEL-like_apical_dom_sf"/>
</dbReference>
<dbReference type="InterPro" id="IPR013234">
    <property type="entry name" value="PIGA_GPI_anchor_biosynthesis"/>
</dbReference>
<dbReference type="Pfam" id="PF08288">
    <property type="entry name" value="PIGA"/>
    <property type="match status" value="1"/>
</dbReference>
<feature type="compositionally biased region" description="Polar residues" evidence="10">
    <location>
        <begin position="295"/>
        <end position="307"/>
    </location>
</feature>
<dbReference type="Pfam" id="PF00534">
    <property type="entry name" value="Glycos_transf_1"/>
    <property type="match status" value="1"/>
</dbReference>
<evidence type="ECO:0000259" key="11">
    <source>
        <dbReference type="PROSITE" id="PS51455"/>
    </source>
</evidence>
<dbReference type="InterPro" id="IPR027483">
    <property type="entry name" value="PInositol-4-P-4/5-kinase_C_sf"/>
</dbReference>
<evidence type="ECO:0000256" key="8">
    <source>
        <dbReference type="ARBA" id="ARBA00032160"/>
    </source>
</evidence>
<dbReference type="SUPFAM" id="SSF53756">
    <property type="entry name" value="UDP-Glycosyltransferase/glycogen phosphorylase"/>
    <property type="match status" value="1"/>
</dbReference>
<dbReference type="GO" id="GO:0046854">
    <property type="term" value="P:phosphatidylinositol phosphate biosynthetic process"/>
    <property type="evidence" value="ECO:0007669"/>
    <property type="project" value="TreeGrafter"/>
</dbReference>
<evidence type="ECO:0000256" key="9">
    <source>
        <dbReference type="PROSITE-ProRule" id="PRU00781"/>
    </source>
</evidence>
<feature type="region of interest" description="Disordered" evidence="10">
    <location>
        <begin position="1051"/>
        <end position="1073"/>
    </location>
</feature>
<dbReference type="PANTHER" id="PTHR45748:SF7">
    <property type="entry name" value="1-PHOSPHATIDYLINOSITOL 3-PHOSPHATE 5-KINASE-RELATED"/>
    <property type="match status" value="1"/>
</dbReference>
<feature type="region of interest" description="Disordered" evidence="10">
    <location>
        <begin position="775"/>
        <end position="806"/>
    </location>
</feature>
<feature type="region of interest" description="Disordered" evidence="10">
    <location>
        <begin position="984"/>
        <end position="1013"/>
    </location>
</feature>
<dbReference type="InterPro" id="IPR027484">
    <property type="entry name" value="PInositol-4-P-5-kinase_N"/>
</dbReference>
<dbReference type="InterPro" id="IPR002498">
    <property type="entry name" value="PInositol-4-P-4/5-kinase_core"/>
</dbReference>
<evidence type="ECO:0000256" key="5">
    <source>
        <dbReference type="ARBA" id="ARBA00022679"/>
    </source>
</evidence>
<dbReference type="Proteomes" id="UP000267029">
    <property type="component" value="Unassembled WGS sequence"/>
</dbReference>
<name>A0A3P6H6Q3_MESCO</name>
<dbReference type="InterPro" id="IPR039507">
    <property type="entry name" value="PIG-A/GPI3"/>
</dbReference>
<sequence length="1924" mass="212945">MGNCVAKILSFHPTVLLTGGGISNIALTMLVKAGIAVFCNVKRSILARLAAGTGAEIVGSTDALLSGSYEVSGKRTTSPIGTCQWYKLITVPQPSASPKPVCIFSFIDLPSSDLAQSVRWLHIPGLHSVSNIDEVEDALCEAESLRMPAYSIILKGPDLAILKLAKRCLKFALMSCFNGYLERAYLADAHIVPHNNSLEWDSSSAASIDTAGLESVDQSALASHLRGRFFNLSPLVVSELPFLASPQGRRTPLFDFYFYLVDWPESRRLNDALKQKAVVVRANMYAARKPPSKYSLPSSEPARTSETPLGDLQFTGVGKLAPEDEVAYKAARSLAFTANKRGSTFLCTWTAMGRLNTKSLSQSAATKAPPTPRLQVKKRKDKRLTRSIRDARSHTSMYVLRSVFSARSAIYPEPCLPSWVVGIEVYGGNDLPLGAFLEQFCFRSKSCLNPECNTPMLDHVQRFTQTAGSVELTLQTVEPAKPVIPLVGCVPISMWTFCSTCRQTSPLQPMSLSAWHLSFMKFLDLLINSPDCLTHVGAECSAKHLRHCFCAGKTQATFRYHPIAIYEVCMPPITVRIFFPRSGHKTQVACVNSPAEMPDYLRNEVHATLKKYYEITTLVKSHLVNLKNDTVCADLLRLVDAFEQNLHLEFTKSQVKSRIEVLACLFDCLSPTPPSTTNPDEAHTTRLLLNSPIDSVATDVCSLEEVGAGTSDDNDSLNSADIDSKPAWNRKLVSLSYEEKIALISALLSTIKRWLFNFANDWNTRISQFNSTAKMLEKAQSRQHRRQHQPLPPAQDPPPDSCGSVELGGVRTAAFESYLGTTPDLDLVSEEADSAGCSRKDASDGATASYAIPEPPADNKPVTTVETVKRLLTAMLPGGGDHRLCADPQPPSEHPQVPPPNSGSPLSLALALHPLTSVDASHTDAPPLMCPTEELVNEISKIAILEASPDVYIMDQEITTIIAYTLASDAYLMKFQTLLTQPQINNSSSSSAQLKRSNRSLEQKTADVVEKRSSRRMGSLTFKKDSLPSRLSTLEEVEEVTRAAESLERVDRDAECGSTTSDETKSSKACPSAAPSDPHIEIQFSDATTTFFCRVYYAQEFHQLRKLILPQGEAAFIRSLSRCKNWDAQGGKSGSYFMKTHDERFVVKEVSGIELKTFHDVNRQYFDYLMSAASVQRLSLLARIFGIFHVDFKNSSTGETRRLDVLVMENLFHNRPGITQIYDLKGSLRGRLIVNSENAASTGCTSGPTTTDTSTRRALGADSGAATTTQAPVLLDQNFINESLENPIYLRLHSKLFKPRANVFSSTFQNALMHCLSVDTQFLTDLFIMDYSLLVGVDGATGHLVVGIIDYLRKFTLNKRLEMFIKQTLTSVQGPMPTVIMPVDYRERLLDQMERNFHLVPDQWYDSLANHREVWSLVCDCFHPSIGGVESHIYQLAQCLLLRGHRVIIITHAYGDNWQRQGVRYMARGLKVYYIPYRPFYNQVVFITIFGLLPVIRDIYIRENVDIVHGHSAFSPLALESLMHATALGLRTIFTDHSLFGFADLSSILANRALFMFLNVVDNFICVSNVAKENTVLRGGMEPERVYVIPNAIDSASFTPDPSSRDPDNITVVIVSRLVYRKGADLMAAIIPPLCSTFPNLRFIIGGDGPKRLALEEMRERHNLHFRVELLGPLPHHKVRDVLVRGDIFLNLSLTESFCIAIVEAASCGLLVVSTRVGGVPEVLPPHMIRLAPASASGLASTLANAIEEVRQQRLDWSRELAMVRSESVDSACDVAVHRKQSRERSVSFPLLPADEAKGYGAESILGCEQIPRASQAHWPPASAFRVAWQRHNDIHKFYTWTDVAKRTEKVYHAAMTRSPITCRQAMTAIDRVPYFNTTAAQFKSWNSDSIPFGYSIVTDAQVSKRKPTAPANVAVGRTDLLTE</sequence>
<dbReference type="SUPFAM" id="SSF52029">
    <property type="entry name" value="GroEL apical domain-like"/>
    <property type="match status" value="1"/>
</dbReference>
<keyword evidence="9" id="KW-0418">Kinase</keyword>
<proteinExistence type="predicted"/>
<dbReference type="EC" id="2.4.1.198" evidence="2"/>
<keyword evidence="4" id="KW-0328">Glycosyltransferase</keyword>
<evidence type="ECO:0000256" key="2">
    <source>
        <dbReference type="ARBA" id="ARBA00012420"/>
    </source>
</evidence>
<evidence type="ECO:0000313" key="13">
    <source>
        <dbReference type="Proteomes" id="UP000267029"/>
    </source>
</evidence>
<dbReference type="PROSITE" id="PS51455">
    <property type="entry name" value="PIPK"/>
    <property type="match status" value="1"/>
</dbReference>
<feature type="compositionally biased region" description="Pro residues" evidence="10">
    <location>
        <begin position="790"/>
        <end position="800"/>
    </location>
</feature>
<dbReference type="CDD" id="cd17300">
    <property type="entry name" value="PIPKc_PIKfyve"/>
    <property type="match status" value="1"/>
</dbReference>
<dbReference type="CDD" id="cd03796">
    <property type="entry name" value="GT4_PIG-A-like"/>
    <property type="match status" value="1"/>
</dbReference>
<keyword evidence="7 9" id="KW-0067">ATP-binding</keyword>
<comment type="pathway">
    <text evidence="1">Glycolipid biosynthesis; glycosylphosphatidylinositol-anchor biosynthesis.</text>
</comment>
<dbReference type="GO" id="GO:0017176">
    <property type="term" value="F:phosphatidylinositol N-acetylglucosaminyltransferase activity"/>
    <property type="evidence" value="ECO:0007669"/>
    <property type="project" value="UniProtKB-EC"/>
</dbReference>
<feature type="compositionally biased region" description="Polar residues" evidence="10">
    <location>
        <begin position="984"/>
        <end position="995"/>
    </location>
</feature>
<dbReference type="OrthoDB" id="158357at2759"/>